<comment type="caution">
    <text evidence="1">The sequence shown here is derived from an EMBL/GenBank/DDBJ whole genome shotgun (WGS) entry which is preliminary data.</text>
</comment>
<dbReference type="EMBL" id="MZXW01000050">
    <property type="protein sequence ID" value="RXT36538.1"/>
    <property type="molecule type" value="Genomic_DNA"/>
</dbReference>
<dbReference type="OrthoDB" id="8253819at2"/>
<evidence type="ECO:0000313" key="1">
    <source>
        <dbReference type="EMBL" id="RXT36538.1"/>
    </source>
</evidence>
<dbReference type="RefSeq" id="WP_129274682.1">
    <property type="nucleotide sequence ID" value="NZ_MZXW01000050.1"/>
</dbReference>
<proteinExistence type="predicted"/>
<keyword evidence="2" id="KW-1185">Reference proteome</keyword>
<sequence>MKHAGIEIRIGRLVVDASRHAETAGLADAIGQALHQRLAGSANDSRAAHGDAPHAVADRIATRLTTTPGAGNPRGQS</sequence>
<dbReference type="Proteomes" id="UP000290819">
    <property type="component" value="Unassembled WGS sequence"/>
</dbReference>
<evidence type="ECO:0000313" key="2">
    <source>
        <dbReference type="Proteomes" id="UP000290819"/>
    </source>
</evidence>
<accession>A0A4Q1ULU9</accession>
<protein>
    <submittedName>
        <fullName evidence="1">Uncharacterized protein</fullName>
    </submittedName>
</protein>
<name>A0A4Q1ULU9_9BRAD</name>
<organism evidence="1 2">
    <name type="scientific">Bradyrhizobium betae</name>
    <dbReference type="NCBI Taxonomy" id="244734"/>
    <lineage>
        <taxon>Bacteria</taxon>
        <taxon>Pseudomonadati</taxon>
        <taxon>Pseudomonadota</taxon>
        <taxon>Alphaproteobacteria</taxon>
        <taxon>Hyphomicrobiales</taxon>
        <taxon>Nitrobacteraceae</taxon>
        <taxon>Bradyrhizobium</taxon>
    </lineage>
</organism>
<gene>
    <name evidence="1" type="ORF">B5V03_33360</name>
</gene>
<dbReference type="AlphaFoldDB" id="A0A4Q1ULU9"/>
<reference evidence="1 2" key="1">
    <citation type="submission" date="2017-03" db="EMBL/GenBank/DDBJ databases">
        <authorList>
            <person name="Safronova V.I."/>
            <person name="Sazanova A.L."/>
            <person name="Chirak E.R."/>
        </authorList>
    </citation>
    <scope>NUCLEOTIDE SEQUENCE [LARGE SCALE GENOMIC DNA]</scope>
    <source>
        <strain evidence="1 2">Opo-243</strain>
    </source>
</reference>